<evidence type="ECO:0000313" key="2">
    <source>
        <dbReference type="Proteomes" id="UP001177260"/>
    </source>
</evidence>
<gene>
    <name evidence="1" type="ORF">N8T08_002450</name>
</gene>
<evidence type="ECO:0000313" key="1">
    <source>
        <dbReference type="EMBL" id="KAK1138500.1"/>
    </source>
</evidence>
<sequence>MRAFSLVVLACALSHASAAVTARGSPKETPKASDFAADSSIPVPQIQSAAANASVEAALYPLSQDNQKTKSAIYKDWSEFKKGAALLWIADMDVDCDGMDYRCKGNPDGLSTTNWGALSAYNVPFIVIPDDFMVANKDDLPGNNVVAVICNGKMFYGILGDSNGDTPLVTGEASWLMARTCFPDDNLDGNKGHSEPDVTYIVFTGKDAVLPSSAINEHYITNFGTLKSMGNKLMSDLASSLALHKSGDSTSPTTTSGPTATDDDQENSSSTLSPPSLTSLLPTRSSLSNIGNCFKKPSALIVTVALMAWSVCLGW</sequence>
<name>A0ACC3ALW6_9EURO</name>
<proteinExistence type="predicted"/>
<accession>A0ACC3ALW6</accession>
<dbReference type="Proteomes" id="UP001177260">
    <property type="component" value="Unassembled WGS sequence"/>
</dbReference>
<protein>
    <submittedName>
        <fullName evidence="1">Uncharacterized protein</fullName>
    </submittedName>
</protein>
<reference evidence="1 2" key="1">
    <citation type="journal article" date="2023" name="ACS Omega">
        <title>Identification of the Neoaspergillic Acid Biosynthesis Gene Cluster by Establishing an In Vitro CRISPR-Ribonucleoprotein Genetic System in Aspergillus melleus.</title>
        <authorList>
            <person name="Yuan B."/>
            <person name="Grau M.F."/>
            <person name="Murata R.M."/>
            <person name="Torok T."/>
            <person name="Venkateswaran K."/>
            <person name="Stajich J.E."/>
            <person name="Wang C.C.C."/>
        </authorList>
    </citation>
    <scope>NUCLEOTIDE SEQUENCE [LARGE SCALE GENOMIC DNA]</scope>
    <source>
        <strain evidence="1 2">IMV 1140</strain>
    </source>
</reference>
<comment type="caution">
    <text evidence="1">The sequence shown here is derived from an EMBL/GenBank/DDBJ whole genome shotgun (WGS) entry which is preliminary data.</text>
</comment>
<organism evidence="1 2">
    <name type="scientific">Aspergillus melleus</name>
    <dbReference type="NCBI Taxonomy" id="138277"/>
    <lineage>
        <taxon>Eukaryota</taxon>
        <taxon>Fungi</taxon>
        <taxon>Dikarya</taxon>
        <taxon>Ascomycota</taxon>
        <taxon>Pezizomycotina</taxon>
        <taxon>Eurotiomycetes</taxon>
        <taxon>Eurotiomycetidae</taxon>
        <taxon>Eurotiales</taxon>
        <taxon>Aspergillaceae</taxon>
        <taxon>Aspergillus</taxon>
        <taxon>Aspergillus subgen. Circumdati</taxon>
    </lineage>
</organism>
<dbReference type="EMBL" id="JAOPJF010000145">
    <property type="protein sequence ID" value="KAK1138500.1"/>
    <property type="molecule type" value="Genomic_DNA"/>
</dbReference>
<keyword evidence="2" id="KW-1185">Reference proteome</keyword>